<dbReference type="AlphaFoldDB" id="A0A392T3S9"/>
<evidence type="ECO:0000313" key="1">
    <source>
        <dbReference type="EMBL" id="MCI55154.1"/>
    </source>
</evidence>
<comment type="caution">
    <text evidence="1">The sequence shown here is derived from an EMBL/GenBank/DDBJ whole genome shotgun (WGS) entry which is preliminary data.</text>
</comment>
<keyword evidence="2" id="KW-1185">Reference proteome</keyword>
<organism evidence="1 2">
    <name type="scientific">Trifolium medium</name>
    <dbReference type="NCBI Taxonomy" id="97028"/>
    <lineage>
        <taxon>Eukaryota</taxon>
        <taxon>Viridiplantae</taxon>
        <taxon>Streptophyta</taxon>
        <taxon>Embryophyta</taxon>
        <taxon>Tracheophyta</taxon>
        <taxon>Spermatophyta</taxon>
        <taxon>Magnoliopsida</taxon>
        <taxon>eudicotyledons</taxon>
        <taxon>Gunneridae</taxon>
        <taxon>Pentapetalae</taxon>
        <taxon>rosids</taxon>
        <taxon>fabids</taxon>
        <taxon>Fabales</taxon>
        <taxon>Fabaceae</taxon>
        <taxon>Papilionoideae</taxon>
        <taxon>50 kb inversion clade</taxon>
        <taxon>NPAAA clade</taxon>
        <taxon>Hologalegina</taxon>
        <taxon>IRL clade</taxon>
        <taxon>Trifolieae</taxon>
        <taxon>Trifolium</taxon>
    </lineage>
</organism>
<accession>A0A392T3S9</accession>
<sequence length="51" mass="5388">TKNAKDGIAAYSPKKNLAIEPASVSQFTTVAEKCKKNGCGSCKIWETAIDA</sequence>
<evidence type="ECO:0000313" key="2">
    <source>
        <dbReference type="Proteomes" id="UP000265520"/>
    </source>
</evidence>
<protein>
    <submittedName>
        <fullName evidence="1">Uncharacterized protein</fullName>
    </submittedName>
</protein>
<proteinExistence type="predicted"/>
<reference evidence="1 2" key="1">
    <citation type="journal article" date="2018" name="Front. Plant Sci.">
        <title>Red Clover (Trifolium pratense) and Zigzag Clover (T. medium) - A Picture of Genomic Similarities and Differences.</title>
        <authorList>
            <person name="Dluhosova J."/>
            <person name="Istvanek J."/>
            <person name="Nedelnik J."/>
            <person name="Repkova J."/>
        </authorList>
    </citation>
    <scope>NUCLEOTIDE SEQUENCE [LARGE SCALE GENOMIC DNA]</scope>
    <source>
        <strain evidence="2">cv. 10/8</strain>
        <tissue evidence="1">Leaf</tissue>
    </source>
</reference>
<name>A0A392T3S9_9FABA</name>
<dbReference type="EMBL" id="LXQA010491601">
    <property type="protein sequence ID" value="MCI55154.1"/>
    <property type="molecule type" value="Genomic_DNA"/>
</dbReference>
<feature type="non-terminal residue" evidence="1">
    <location>
        <position position="1"/>
    </location>
</feature>
<dbReference type="Proteomes" id="UP000265520">
    <property type="component" value="Unassembled WGS sequence"/>
</dbReference>